<dbReference type="SUPFAM" id="SSF53098">
    <property type="entry name" value="Ribonuclease H-like"/>
    <property type="match status" value="1"/>
</dbReference>
<dbReference type="Gene3D" id="3.30.420.10">
    <property type="entry name" value="Ribonuclease H-like superfamily/Ribonuclease H"/>
    <property type="match status" value="1"/>
</dbReference>
<reference evidence="6 7" key="1">
    <citation type="submission" date="2023-09" db="EMBL/GenBank/DDBJ databases">
        <title>Nesidiocoris tenuis whole genome shotgun sequence.</title>
        <authorList>
            <person name="Shibata T."/>
            <person name="Shimoda M."/>
            <person name="Kobayashi T."/>
            <person name="Uehara T."/>
        </authorList>
    </citation>
    <scope>NUCLEOTIDE SEQUENCE [LARGE SCALE GENOMIC DNA]</scope>
    <source>
        <strain evidence="6 7">Japan</strain>
    </source>
</reference>
<dbReference type="CDD" id="cd06145">
    <property type="entry name" value="REX1_like"/>
    <property type="match status" value="1"/>
</dbReference>
<evidence type="ECO:0000256" key="1">
    <source>
        <dbReference type="ARBA" id="ARBA00022722"/>
    </source>
</evidence>
<sequence>MHDKNNSDDVSVRKRKKLKHRESSPGALSPKSADTTRNDISKVKKCKIRKTDEVSDKIDDLGEELRSFEISSTTPDDKPSKKAKKSRRDSDVLDNSRAEVEKSSNIVETTGDESSPKKLKKKKKHKDANSCGNDNPIAGNSESSKNAPKKKVKWGENLVSYEKEKPVDPPLTDNLVSQDSIFDILAQANLIAHKPSQPKVSRGRPGNKSAAKFEKLKRRAEEKKLRKQLKRDEKRAREAEENRDTKKAASIEDLNVKKIKSKKKMNSGEDVSSAKKPRLNSSDPQSGRKSITPEREIIPGYLWKDLTVEQKEKFKDLTAKKKLAKKQSPKLNLLNYANYASLIVDDEERTPLTMSDLQHFLIYSMHNQRTTTAFPTWLTIKNCSHLSKVICVILDGLALSDFLGKEDALPALSSFKYQLSMITPYAYNGDFVQELFQVPLSVSQRHKLIKQYGSLDRAVFRGEVFETLKKIYPAGMFQSKKDNPDESKPQEEEKMAVDSPVEATVEYGKDDVFPRTELLLRSWDMIKEHIPVPYLAQKTPAKYQGFVPSRDSYTEVSDNSPIWAVDCEMCQTSMGSELTRISVINENFEVVYESLVKPYNTITNYLTQYSGITKRDLADVWIRLEDVQEDLRHLLPPDVILAGHSVGFDLHAMKLFHPYIIDTSVCFNLSGVKGRKAKLKTLMAELLSERIQDGGASGHDSIEDAVSCLKLLKTKLSKCFEWGDASLGHKMSEEESVAAQQLLLERDKIKQKPDYEIAPNAIIRGGPRLSKFMKNRQDPPKTRKRRERPWSVSKVGQLGGETGASKTPVGAHAKSLFSHLFCRDEKQMLVVGNDRFVNGGLRIAKSKPDFVAGESRLQFSVHDFQNVLPYGCRNAPSSGISLLHMDCRDGSKAKTIEEIDILLQEALATAGKTTENVLFSVLLTGKNSSQESQADNHGLFMMKLIKPTYSPLTIEDIS</sequence>
<feature type="compositionally biased region" description="Basic and acidic residues" evidence="4">
    <location>
        <begin position="88"/>
        <end position="102"/>
    </location>
</feature>
<dbReference type="InterPro" id="IPR012337">
    <property type="entry name" value="RNaseH-like_sf"/>
</dbReference>
<feature type="compositionally biased region" description="Basic and acidic residues" evidence="4">
    <location>
        <begin position="479"/>
        <end position="496"/>
    </location>
</feature>
<feature type="domain" description="Exonuclease" evidence="5">
    <location>
        <begin position="561"/>
        <end position="721"/>
    </location>
</feature>
<evidence type="ECO:0000256" key="3">
    <source>
        <dbReference type="ARBA" id="ARBA00022839"/>
    </source>
</evidence>
<feature type="compositionally biased region" description="Polar residues" evidence="4">
    <location>
        <begin position="130"/>
        <end position="146"/>
    </location>
</feature>
<feature type="compositionally biased region" description="Basic residues" evidence="4">
    <location>
        <begin position="117"/>
        <end position="126"/>
    </location>
</feature>
<accession>A0ABN7BF97</accession>
<feature type="region of interest" description="Disordered" evidence="4">
    <location>
        <begin position="770"/>
        <end position="807"/>
    </location>
</feature>
<dbReference type="EMBL" id="AP028923">
    <property type="protein sequence ID" value="BET03032.1"/>
    <property type="molecule type" value="Genomic_DNA"/>
</dbReference>
<organism evidence="6 7">
    <name type="scientific">Nesidiocoris tenuis</name>
    <dbReference type="NCBI Taxonomy" id="355587"/>
    <lineage>
        <taxon>Eukaryota</taxon>
        <taxon>Metazoa</taxon>
        <taxon>Ecdysozoa</taxon>
        <taxon>Arthropoda</taxon>
        <taxon>Hexapoda</taxon>
        <taxon>Insecta</taxon>
        <taxon>Pterygota</taxon>
        <taxon>Neoptera</taxon>
        <taxon>Paraneoptera</taxon>
        <taxon>Hemiptera</taxon>
        <taxon>Heteroptera</taxon>
        <taxon>Panheteroptera</taxon>
        <taxon>Cimicomorpha</taxon>
        <taxon>Miridae</taxon>
        <taxon>Dicyphina</taxon>
        <taxon>Nesidiocoris</taxon>
    </lineage>
</organism>
<dbReference type="PANTHER" id="PTHR12801:SF82">
    <property type="entry name" value="RNA EXONUCLEASE 5"/>
    <property type="match status" value="1"/>
</dbReference>
<evidence type="ECO:0000256" key="2">
    <source>
        <dbReference type="ARBA" id="ARBA00022801"/>
    </source>
</evidence>
<dbReference type="SMART" id="SM00479">
    <property type="entry name" value="EXOIII"/>
    <property type="match status" value="1"/>
</dbReference>
<dbReference type="InterPro" id="IPR036397">
    <property type="entry name" value="RNaseH_sf"/>
</dbReference>
<keyword evidence="1" id="KW-0540">Nuclease</keyword>
<keyword evidence="3" id="KW-0269">Exonuclease</keyword>
<feature type="compositionally biased region" description="Polar residues" evidence="4">
    <location>
        <begin position="279"/>
        <end position="289"/>
    </location>
</feature>
<dbReference type="PANTHER" id="PTHR12801">
    <property type="entry name" value="RNA EXONUCLEASE REXO1 / RECO3 FAMILY MEMBER-RELATED"/>
    <property type="match status" value="1"/>
</dbReference>
<name>A0ABN7BF97_9HEMI</name>
<feature type="region of interest" description="Disordered" evidence="4">
    <location>
        <begin position="1"/>
        <end position="152"/>
    </location>
</feature>
<evidence type="ECO:0000313" key="7">
    <source>
        <dbReference type="Proteomes" id="UP001307889"/>
    </source>
</evidence>
<dbReference type="InterPro" id="IPR047021">
    <property type="entry name" value="REXO1/3/4-like"/>
</dbReference>
<dbReference type="Pfam" id="PF00929">
    <property type="entry name" value="RNase_T"/>
    <property type="match status" value="1"/>
</dbReference>
<gene>
    <name evidence="6" type="ORF">NTJ_15850</name>
</gene>
<feature type="region of interest" description="Disordered" evidence="4">
    <location>
        <begin position="192"/>
        <end position="291"/>
    </location>
</feature>
<protein>
    <submittedName>
        <fullName evidence="6">EXOIII</fullName>
    </submittedName>
</protein>
<feature type="compositionally biased region" description="Basic and acidic residues" evidence="4">
    <location>
        <begin position="1"/>
        <end position="12"/>
    </location>
</feature>
<feature type="compositionally biased region" description="Basic and acidic residues" evidence="4">
    <location>
        <begin position="49"/>
        <end position="67"/>
    </location>
</feature>
<evidence type="ECO:0000259" key="5">
    <source>
        <dbReference type="SMART" id="SM00479"/>
    </source>
</evidence>
<evidence type="ECO:0000256" key="4">
    <source>
        <dbReference type="SAM" id="MobiDB-lite"/>
    </source>
</evidence>
<dbReference type="Proteomes" id="UP001307889">
    <property type="component" value="Chromosome 15"/>
</dbReference>
<dbReference type="InterPro" id="IPR013520">
    <property type="entry name" value="Ribonucl_H"/>
</dbReference>
<dbReference type="InterPro" id="IPR034922">
    <property type="entry name" value="REX1-like_exo"/>
</dbReference>
<keyword evidence="2" id="KW-0378">Hydrolase</keyword>
<evidence type="ECO:0000313" key="6">
    <source>
        <dbReference type="EMBL" id="BET03032.1"/>
    </source>
</evidence>
<feature type="region of interest" description="Disordered" evidence="4">
    <location>
        <begin position="477"/>
        <end position="498"/>
    </location>
</feature>
<feature type="compositionally biased region" description="Basic and acidic residues" evidence="4">
    <location>
        <begin position="211"/>
        <end position="256"/>
    </location>
</feature>
<proteinExistence type="predicted"/>
<keyword evidence="7" id="KW-1185">Reference proteome</keyword>